<comment type="function">
    <text evidence="6">Acts both as a biotin--[acetyl-CoA-carboxylase] ligase and a biotin-operon repressor. In the presence of ATP, BirA activates biotin to form the BirA-biotinyl-5'-adenylate (BirA-bio-5'-AMP or holoBirA) complex. HoloBirA can either transfer the biotinyl moiety to the biotin carboxyl carrier protein (BCCP) subunit of acetyl-CoA carboxylase, or bind to the biotin operator site and inhibit transcription of the operon.</text>
</comment>
<keyword evidence="1 6" id="KW-0436">Ligase</keyword>
<evidence type="ECO:0000256" key="2">
    <source>
        <dbReference type="ARBA" id="ARBA00022741"/>
    </source>
</evidence>
<protein>
    <recommendedName>
        <fullName evidence="6">Bifunctional ligase/repressor BirA</fullName>
    </recommendedName>
    <alternativeName>
        <fullName evidence="6">Biotin operon repressor</fullName>
    </alternativeName>
    <alternativeName>
        <fullName evidence="6">Biotin--[acetyl-CoA-carboxylase] ligase</fullName>
        <ecNumber evidence="6">6.3.4.15</ecNumber>
    </alternativeName>
    <alternativeName>
        <fullName evidence="6">Biotin--protein ligase</fullName>
    </alternativeName>
    <alternativeName>
        <fullName evidence="6">Biotin-[acetyl-CoA carboxylase] synthetase</fullName>
    </alternativeName>
</protein>
<accession>A0AAW8G9M3</accession>
<dbReference type="PANTHER" id="PTHR12835:SF5">
    <property type="entry name" value="BIOTIN--PROTEIN LIGASE"/>
    <property type="match status" value="1"/>
</dbReference>
<dbReference type="InterPro" id="IPR013196">
    <property type="entry name" value="HTH_11"/>
</dbReference>
<comment type="similarity">
    <text evidence="6">Belongs to the biotin--protein ligase family.</text>
</comment>
<dbReference type="InterPro" id="IPR004143">
    <property type="entry name" value="BPL_LPL_catalytic"/>
</dbReference>
<evidence type="ECO:0000259" key="8">
    <source>
        <dbReference type="PROSITE" id="PS51733"/>
    </source>
</evidence>
<dbReference type="InterPro" id="IPR045864">
    <property type="entry name" value="aa-tRNA-synth_II/BPL/LPL"/>
</dbReference>
<dbReference type="GO" id="GO:0004077">
    <property type="term" value="F:biotin--[biotin carboxyl-carrier protein] ligase activity"/>
    <property type="evidence" value="ECO:0007669"/>
    <property type="project" value="UniProtKB-UniRule"/>
</dbReference>
<dbReference type="PROSITE" id="PS51733">
    <property type="entry name" value="BPL_LPL_CATALYTIC"/>
    <property type="match status" value="1"/>
</dbReference>
<dbReference type="GO" id="GO:0003677">
    <property type="term" value="F:DNA binding"/>
    <property type="evidence" value="ECO:0007669"/>
    <property type="project" value="UniProtKB-UniRule"/>
</dbReference>
<keyword evidence="4 6" id="KW-0092">Biotin</keyword>
<dbReference type="Gene3D" id="3.30.930.10">
    <property type="entry name" value="Bira Bifunctional Protein, Domain 2"/>
    <property type="match status" value="1"/>
</dbReference>
<proteinExistence type="inferred from homology"/>
<dbReference type="GO" id="GO:0006355">
    <property type="term" value="P:regulation of DNA-templated transcription"/>
    <property type="evidence" value="ECO:0007669"/>
    <property type="project" value="UniProtKB-UniRule"/>
</dbReference>
<keyword evidence="3 6" id="KW-0067">ATP-binding</keyword>
<evidence type="ECO:0000313" key="10">
    <source>
        <dbReference type="Proteomes" id="UP001234354"/>
    </source>
</evidence>
<feature type="binding site" evidence="6">
    <location>
        <position position="138"/>
    </location>
    <ligand>
        <name>biotin</name>
        <dbReference type="ChEBI" id="CHEBI:57586"/>
    </ligand>
</feature>
<dbReference type="NCBIfam" id="TIGR00121">
    <property type="entry name" value="birA_ligase"/>
    <property type="match status" value="1"/>
</dbReference>
<gene>
    <name evidence="6" type="primary">birA</name>
    <name evidence="9" type="ORF">QE383_000062</name>
</gene>
<feature type="domain" description="BPL/LPL catalytic" evidence="8">
    <location>
        <begin position="102"/>
        <end position="281"/>
    </location>
</feature>
<dbReference type="InterPro" id="IPR008988">
    <property type="entry name" value="Transcriptional_repressor_C"/>
</dbReference>
<dbReference type="CDD" id="cd00090">
    <property type="entry name" value="HTH_ARSR"/>
    <property type="match status" value="1"/>
</dbReference>
<dbReference type="Pfam" id="PF02237">
    <property type="entry name" value="BPL_C"/>
    <property type="match status" value="1"/>
</dbReference>
<comment type="catalytic activity">
    <reaction evidence="5 6">
        <text>biotin + L-lysyl-[protein] + ATP = N(6)-biotinyl-L-lysyl-[protein] + AMP + diphosphate + H(+)</text>
        <dbReference type="Rhea" id="RHEA:11756"/>
        <dbReference type="Rhea" id="RHEA-COMP:9752"/>
        <dbReference type="Rhea" id="RHEA-COMP:10505"/>
        <dbReference type="ChEBI" id="CHEBI:15378"/>
        <dbReference type="ChEBI" id="CHEBI:29969"/>
        <dbReference type="ChEBI" id="CHEBI:30616"/>
        <dbReference type="ChEBI" id="CHEBI:33019"/>
        <dbReference type="ChEBI" id="CHEBI:57586"/>
        <dbReference type="ChEBI" id="CHEBI:83144"/>
        <dbReference type="ChEBI" id="CHEBI:456215"/>
        <dbReference type="EC" id="6.3.4.15"/>
    </reaction>
</comment>
<dbReference type="GO" id="GO:0005524">
    <property type="term" value="F:ATP binding"/>
    <property type="evidence" value="ECO:0007669"/>
    <property type="project" value="UniProtKB-UniRule"/>
</dbReference>
<feature type="region of interest" description="Disordered" evidence="7">
    <location>
        <begin position="1"/>
        <end position="23"/>
    </location>
</feature>
<sequence length="346" mass="35667">MTASAAPPHNGGLMTALPVQSPASAERERQLLSRLMRGPVSGDLLAQETGLTRTAIWKRVQALREAGIAIAGSAGQGYALQGPLELLDADALRAALPAQALALIAQLEVAWSLDSTNSELLRRTSPDHGCAVLLAERQTGGRGRRGRSWASPLAAHIYLSVARRYSGGLARLGGLSLVAGVAVAEALRALGLAQVGLKWPNDLVVDGRKLGGLLVEGGGEAGGPVRAVVGIGLNVRMPQAQGEAIDQPWIDLAGALPTPPARQAVVVAVLAQLLPALALFDSEGLSPFLPRYAALDALRGRAVTVKLDEGDVAGTAEGIAEDGALRVATTQGLRVFHAGEVSVRPA</sequence>
<dbReference type="Proteomes" id="UP001234354">
    <property type="component" value="Unassembled WGS sequence"/>
</dbReference>
<feature type="binding site" evidence="6">
    <location>
        <begin position="142"/>
        <end position="144"/>
    </location>
    <ligand>
        <name>biotin</name>
        <dbReference type="ChEBI" id="CHEBI:57586"/>
    </ligand>
</feature>
<name>A0AAW8G9M3_9GAMM</name>
<organism evidence="9 10">
    <name type="scientific">Pseudoxanthomonas winnipegensis</name>
    <dbReference type="NCBI Taxonomy" id="2480810"/>
    <lineage>
        <taxon>Bacteria</taxon>
        <taxon>Pseudomonadati</taxon>
        <taxon>Pseudomonadota</taxon>
        <taxon>Gammaproteobacteria</taxon>
        <taxon>Lysobacterales</taxon>
        <taxon>Lysobacteraceae</taxon>
        <taxon>Pseudoxanthomonas</taxon>
    </lineage>
</organism>
<dbReference type="EMBL" id="JAUTBB010000001">
    <property type="protein sequence ID" value="MDQ1117754.1"/>
    <property type="molecule type" value="Genomic_DNA"/>
</dbReference>
<dbReference type="SUPFAM" id="SSF50037">
    <property type="entry name" value="C-terminal domain of transcriptional repressors"/>
    <property type="match status" value="1"/>
</dbReference>
<dbReference type="InterPro" id="IPR003142">
    <property type="entry name" value="BPL_C"/>
</dbReference>
<dbReference type="InterPro" id="IPR011991">
    <property type="entry name" value="ArsR-like_HTH"/>
</dbReference>
<dbReference type="Gene3D" id="1.10.10.10">
    <property type="entry name" value="Winged helix-like DNA-binding domain superfamily/Winged helix DNA-binding domain"/>
    <property type="match status" value="1"/>
</dbReference>
<keyword evidence="6" id="KW-0238">DNA-binding</keyword>
<evidence type="ECO:0000256" key="3">
    <source>
        <dbReference type="ARBA" id="ARBA00022840"/>
    </source>
</evidence>
<feature type="binding site" evidence="6">
    <location>
        <position position="209"/>
    </location>
    <ligand>
        <name>biotin</name>
        <dbReference type="ChEBI" id="CHEBI:57586"/>
    </ligand>
</feature>
<dbReference type="EC" id="6.3.4.15" evidence="6"/>
<evidence type="ECO:0000313" key="9">
    <source>
        <dbReference type="EMBL" id="MDQ1117754.1"/>
    </source>
</evidence>
<dbReference type="InterPro" id="IPR004408">
    <property type="entry name" value="Biotin_CoA_COase_ligase"/>
</dbReference>
<reference evidence="9" key="1">
    <citation type="submission" date="2023-07" db="EMBL/GenBank/DDBJ databases">
        <title>Functional and genomic diversity of the sorghum phyllosphere microbiome.</title>
        <authorList>
            <person name="Shade A."/>
        </authorList>
    </citation>
    <scope>NUCLEOTIDE SEQUENCE</scope>
    <source>
        <strain evidence="9">SORGH_AS_0908</strain>
    </source>
</reference>
<dbReference type="Pfam" id="PF03099">
    <property type="entry name" value="BPL_LplA_LipB"/>
    <property type="match status" value="1"/>
</dbReference>
<dbReference type="AlphaFoldDB" id="A0AAW8G9M3"/>
<dbReference type="Gene3D" id="2.30.30.100">
    <property type="match status" value="1"/>
</dbReference>
<dbReference type="InterPro" id="IPR036388">
    <property type="entry name" value="WH-like_DNA-bd_sf"/>
</dbReference>
<keyword evidence="6" id="KW-0804">Transcription</keyword>
<dbReference type="GO" id="GO:0005737">
    <property type="term" value="C:cytoplasm"/>
    <property type="evidence" value="ECO:0007669"/>
    <property type="project" value="TreeGrafter"/>
</dbReference>
<dbReference type="NCBIfam" id="NF008848">
    <property type="entry name" value="PRK11886.1-3"/>
    <property type="match status" value="1"/>
</dbReference>
<evidence type="ECO:0000256" key="5">
    <source>
        <dbReference type="ARBA" id="ARBA00047846"/>
    </source>
</evidence>
<comment type="caution">
    <text evidence="9">The sequence shown here is derived from an EMBL/GenBank/DDBJ whole genome shotgun (WGS) entry which is preliminary data.</text>
</comment>
<keyword evidence="6" id="KW-0805">Transcription regulation</keyword>
<keyword evidence="6" id="KW-0678">Repressor</keyword>
<dbReference type="Pfam" id="PF08279">
    <property type="entry name" value="HTH_11"/>
    <property type="match status" value="1"/>
</dbReference>
<feature type="binding site" evidence="6">
    <location>
        <begin position="115"/>
        <end position="117"/>
    </location>
    <ligand>
        <name>biotin</name>
        <dbReference type="ChEBI" id="CHEBI:57586"/>
    </ligand>
</feature>
<evidence type="ECO:0000256" key="1">
    <source>
        <dbReference type="ARBA" id="ARBA00022598"/>
    </source>
</evidence>
<evidence type="ECO:0000256" key="6">
    <source>
        <dbReference type="HAMAP-Rule" id="MF_00978"/>
    </source>
</evidence>
<dbReference type="InterPro" id="IPR036390">
    <property type="entry name" value="WH_DNA-bd_sf"/>
</dbReference>
<keyword evidence="2 6" id="KW-0547">Nucleotide-binding</keyword>
<evidence type="ECO:0000256" key="7">
    <source>
        <dbReference type="SAM" id="MobiDB-lite"/>
    </source>
</evidence>
<dbReference type="HAMAP" id="MF_00978">
    <property type="entry name" value="Bifunct_BirA"/>
    <property type="match status" value="1"/>
</dbReference>
<dbReference type="SUPFAM" id="SSF46785">
    <property type="entry name" value="Winged helix' DNA-binding domain"/>
    <property type="match status" value="1"/>
</dbReference>
<feature type="DNA-binding region" description="H-T-H motif" evidence="6">
    <location>
        <begin position="42"/>
        <end position="61"/>
    </location>
</feature>
<dbReference type="InterPro" id="IPR030855">
    <property type="entry name" value="Bifunct_BirA"/>
</dbReference>
<evidence type="ECO:0000256" key="4">
    <source>
        <dbReference type="ARBA" id="ARBA00023267"/>
    </source>
</evidence>
<dbReference type="SUPFAM" id="SSF55681">
    <property type="entry name" value="Class II aaRS and biotin synthetases"/>
    <property type="match status" value="1"/>
</dbReference>
<dbReference type="PANTHER" id="PTHR12835">
    <property type="entry name" value="BIOTIN PROTEIN LIGASE"/>
    <property type="match status" value="1"/>
</dbReference>